<sequence length="127" mass="14243">MFMDLKLVFLLLVFVPDSIDADCLTITLSCTQKYYSDLESRVGDYKNACQNVETYINCVIKHGCSLTESDKEFIVSATNSLLESIHCPFSIRDLLDGNGTGQSANPLTYTLLTAAMCAFVFFYKNMY</sequence>
<accession>A0AAD8EY10</accession>
<feature type="transmembrane region" description="Helical" evidence="1">
    <location>
        <begin position="106"/>
        <end position="123"/>
    </location>
</feature>
<evidence type="ECO:0000256" key="2">
    <source>
        <dbReference type="SAM" id="SignalP"/>
    </source>
</evidence>
<dbReference type="AlphaFoldDB" id="A0AAD8EY10"/>
<dbReference type="Proteomes" id="UP001233172">
    <property type="component" value="Unassembled WGS sequence"/>
</dbReference>
<reference evidence="3" key="2">
    <citation type="submission" date="2023-04" db="EMBL/GenBank/DDBJ databases">
        <authorList>
            <person name="Bu L."/>
            <person name="Lu L."/>
            <person name="Laidemitt M.R."/>
            <person name="Zhang S.M."/>
            <person name="Mutuku M."/>
            <person name="Mkoji G."/>
            <person name="Steinauer M."/>
            <person name="Loker E.S."/>
        </authorList>
    </citation>
    <scope>NUCLEOTIDE SEQUENCE</scope>
    <source>
        <strain evidence="3">KasaAsao</strain>
        <tissue evidence="3">Whole Snail</tissue>
    </source>
</reference>
<evidence type="ECO:0000256" key="1">
    <source>
        <dbReference type="SAM" id="Phobius"/>
    </source>
</evidence>
<name>A0AAD8EY10_BIOPF</name>
<keyword evidence="2" id="KW-0732">Signal</keyword>
<protein>
    <submittedName>
        <fullName evidence="3">Uncharacterized protein</fullName>
    </submittedName>
</protein>
<keyword evidence="4" id="KW-1185">Reference proteome</keyword>
<evidence type="ECO:0000313" key="4">
    <source>
        <dbReference type="Proteomes" id="UP001233172"/>
    </source>
</evidence>
<keyword evidence="1" id="KW-1133">Transmembrane helix</keyword>
<feature type="chain" id="PRO_5042091949" evidence="2">
    <location>
        <begin position="22"/>
        <end position="127"/>
    </location>
</feature>
<proteinExistence type="predicted"/>
<dbReference type="EMBL" id="JASAOG010000194">
    <property type="protein sequence ID" value="KAK0044657.1"/>
    <property type="molecule type" value="Genomic_DNA"/>
</dbReference>
<gene>
    <name evidence="3" type="ORF">Bpfe_025945</name>
</gene>
<feature type="signal peptide" evidence="2">
    <location>
        <begin position="1"/>
        <end position="21"/>
    </location>
</feature>
<evidence type="ECO:0000313" key="3">
    <source>
        <dbReference type="EMBL" id="KAK0044657.1"/>
    </source>
</evidence>
<comment type="caution">
    <text evidence="3">The sequence shown here is derived from an EMBL/GenBank/DDBJ whole genome shotgun (WGS) entry which is preliminary data.</text>
</comment>
<keyword evidence="1" id="KW-0812">Transmembrane</keyword>
<keyword evidence="1" id="KW-0472">Membrane</keyword>
<organism evidence="3 4">
    <name type="scientific">Biomphalaria pfeifferi</name>
    <name type="common">Bloodfluke planorb</name>
    <name type="synonym">Freshwater snail</name>
    <dbReference type="NCBI Taxonomy" id="112525"/>
    <lineage>
        <taxon>Eukaryota</taxon>
        <taxon>Metazoa</taxon>
        <taxon>Spiralia</taxon>
        <taxon>Lophotrochozoa</taxon>
        <taxon>Mollusca</taxon>
        <taxon>Gastropoda</taxon>
        <taxon>Heterobranchia</taxon>
        <taxon>Euthyneura</taxon>
        <taxon>Panpulmonata</taxon>
        <taxon>Hygrophila</taxon>
        <taxon>Lymnaeoidea</taxon>
        <taxon>Planorbidae</taxon>
        <taxon>Biomphalaria</taxon>
    </lineage>
</organism>
<reference evidence="3" key="1">
    <citation type="journal article" date="2023" name="PLoS Negl. Trop. Dis.">
        <title>A genome sequence for Biomphalaria pfeifferi, the major vector snail for the human-infecting parasite Schistosoma mansoni.</title>
        <authorList>
            <person name="Bu L."/>
            <person name="Lu L."/>
            <person name="Laidemitt M.R."/>
            <person name="Zhang S.M."/>
            <person name="Mutuku M."/>
            <person name="Mkoji G."/>
            <person name="Steinauer M."/>
            <person name="Loker E.S."/>
        </authorList>
    </citation>
    <scope>NUCLEOTIDE SEQUENCE</scope>
    <source>
        <strain evidence="3">KasaAsao</strain>
    </source>
</reference>